<feature type="domain" description="Nascent polypeptide-associated complex subunit alpha-like UBA" evidence="2">
    <location>
        <begin position="72"/>
        <end position="112"/>
    </location>
</feature>
<proteinExistence type="predicted"/>
<dbReference type="GO" id="GO:0050821">
    <property type="term" value="P:protein stabilization"/>
    <property type="evidence" value="ECO:0007669"/>
    <property type="project" value="TreeGrafter"/>
</dbReference>
<evidence type="ECO:0000259" key="2">
    <source>
        <dbReference type="Pfam" id="PF19026"/>
    </source>
</evidence>
<dbReference type="InterPro" id="IPR038922">
    <property type="entry name" value="HYPK_UBA"/>
</dbReference>
<protein>
    <recommendedName>
        <fullName evidence="2">Nascent polypeptide-associated complex subunit alpha-like UBA domain-containing protein</fullName>
    </recommendedName>
</protein>
<name>A0A9P4GA40_9PLEO</name>
<feature type="region of interest" description="Disordered" evidence="1">
    <location>
        <begin position="1"/>
        <end position="49"/>
    </location>
</feature>
<reference evidence="3" key="1">
    <citation type="submission" date="2020-01" db="EMBL/GenBank/DDBJ databases">
        <authorList>
            <consortium name="DOE Joint Genome Institute"/>
            <person name="Haridas S."/>
            <person name="Albert R."/>
            <person name="Binder M."/>
            <person name="Bloem J."/>
            <person name="Labutti K."/>
            <person name="Salamov A."/>
            <person name="Andreopoulos B."/>
            <person name="Baker S.E."/>
            <person name="Barry K."/>
            <person name="Bills G."/>
            <person name="Bluhm B.H."/>
            <person name="Cannon C."/>
            <person name="Castanera R."/>
            <person name="Culley D.E."/>
            <person name="Daum C."/>
            <person name="Ezra D."/>
            <person name="Gonzalez J.B."/>
            <person name="Henrissat B."/>
            <person name="Kuo A."/>
            <person name="Liang C."/>
            <person name="Lipzen A."/>
            <person name="Lutzoni F."/>
            <person name="Magnuson J."/>
            <person name="Mondo S."/>
            <person name="Nolan M."/>
            <person name="Ohm R."/>
            <person name="Pangilinan J."/>
            <person name="Park H.-J."/>
            <person name="Ramirez L."/>
            <person name="Alfaro M."/>
            <person name="Sun H."/>
            <person name="Tritt A."/>
            <person name="Yoshinaga Y."/>
            <person name="Zwiers L.-H."/>
            <person name="Turgeon B.G."/>
            <person name="Goodwin S.B."/>
            <person name="Spatafora J.W."/>
            <person name="Crous P.W."/>
            <person name="Grigoriev I.V."/>
        </authorList>
    </citation>
    <scope>NUCLEOTIDE SEQUENCE</scope>
    <source>
        <strain evidence="3">CBS 394.84</strain>
    </source>
</reference>
<sequence>MAEPQPSSISEGAADPHAPTGTAEDRKAAAALESLDAQEDGGEKKDVDNKALDKAMKGLNVKDKKGEEKKIVKVEAADVALLVAELELSKQKATELLRGNDGDAVKAMAAFVTT</sequence>
<keyword evidence="4" id="KW-1185">Reference proteome</keyword>
<dbReference type="CDD" id="cd14361">
    <property type="entry name" value="UBA_HYPK"/>
    <property type="match status" value="1"/>
</dbReference>
<evidence type="ECO:0000313" key="4">
    <source>
        <dbReference type="Proteomes" id="UP000800039"/>
    </source>
</evidence>
<comment type="caution">
    <text evidence="3">The sequence shown here is derived from an EMBL/GenBank/DDBJ whole genome shotgun (WGS) entry which is preliminary data.</text>
</comment>
<gene>
    <name evidence="3" type="ORF">K460DRAFT_369844</name>
</gene>
<dbReference type="RefSeq" id="XP_040784395.1">
    <property type="nucleotide sequence ID" value="XM_040934040.1"/>
</dbReference>
<evidence type="ECO:0000256" key="1">
    <source>
        <dbReference type="SAM" id="MobiDB-lite"/>
    </source>
</evidence>
<dbReference type="PANTHER" id="PTHR31184">
    <property type="entry name" value="HUNTINGTIN-INTERACTING PROTEIN K FAMILY MEMBER"/>
    <property type="match status" value="1"/>
</dbReference>
<accession>A0A9P4GA40</accession>
<dbReference type="AlphaFoldDB" id="A0A9P4GA40"/>
<dbReference type="Proteomes" id="UP000800039">
    <property type="component" value="Unassembled WGS sequence"/>
</dbReference>
<dbReference type="GeneID" id="63851291"/>
<dbReference type="Pfam" id="PF19026">
    <property type="entry name" value="UBA_HYPK"/>
    <property type="match status" value="1"/>
</dbReference>
<organism evidence="3 4">
    <name type="scientific">Cucurbitaria berberidis CBS 394.84</name>
    <dbReference type="NCBI Taxonomy" id="1168544"/>
    <lineage>
        <taxon>Eukaryota</taxon>
        <taxon>Fungi</taxon>
        <taxon>Dikarya</taxon>
        <taxon>Ascomycota</taxon>
        <taxon>Pezizomycotina</taxon>
        <taxon>Dothideomycetes</taxon>
        <taxon>Pleosporomycetidae</taxon>
        <taxon>Pleosporales</taxon>
        <taxon>Pleosporineae</taxon>
        <taxon>Cucurbitariaceae</taxon>
        <taxon>Cucurbitaria</taxon>
    </lineage>
</organism>
<dbReference type="InterPro" id="IPR044034">
    <property type="entry name" value="NAC-like_UBA"/>
</dbReference>
<feature type="compositionally biased region" description="Polar residues" evidence="1">
    <location>
        <begin position="1"/>
        <end position="10"/>
    </location>
</feature>
<dbReference type="InterPro" id="IPR052617">
    <property type="entry name" value="Huntingtin-int_K"/>
</dbReference>
<evidence type="ECO:0000313" key="3">
    <source>
        <dbReference type="EMBL" id="KAF1841832.1"/>
    </source>
</evidence>
<dbReference type="OrthoDB" id="285219at2759"/>
<dbReference type="GO" id="GO:0043066">
    <property type="term" value="P:negative regulation of apoptotic process"/>
    <property type="evidence" value="ECO:0007669"/>
    <property type="project" value="TreeGrafter"/>
</dbReference>
<dbReference type="EMBL" id="ML976618">
    <property type="protein sequence ID" value="KAF1841832.1"/>
    <property type="molecule type" value="Genomic_DNA"/>
</dbReference>
<dbReference type="PANTHER" id="PTHR31184:SF2">
    <property type="entry name" value="HUNTINGTIN-INTERACTING PROTEIN K"/>
    <property type="match status" value="1"/>
</dbReference>